<organism evidence="8 9">
    <name type="scientific">Zasmidium cellare ATCC 36951</name>
    <dbReference type="NCBI Taxonomy" id="1080233"/>
    <lineage>
        <taxon>Eukaryota</taxon>
        <taxon>Fungi</taxon>
        <taxon>Dikarya</taxon>
        <taxon>Ascomycota</taxon>
        <taxon>Pezizomycotina</taxon>
        <taxon>Dothideomycetes</taxon>
        <taxon>Dothideomycetidae</taxon>
        <taxon>Mycosphaerellales</taxon>
        <taxon>Mycosphaerellaceae</taxon>
        <taxon>Zasmidium</taxon>
    </lineage>
</organism>
<accession>A0A6A6D5G8</accession>
<dbReference type="Proteomes" id="UP000799537">
    <property type="component" value="Unassembled WGS sequence"/>
</dbReference>
<proteinExistence type="inferred from homology"/>
<dbReference type="InterPro" id="IPR036259">
    <property type="entry name" value="MFS_trans_sf"/>
</dbReference>
<dbReference type="OrthoDB" id="5296287at2759"/>
<dbReference type="InterPro" id="IPR020846">
    <property type="entry name" value="MFS_dom"/>
</dbReference>
<dbReference type="InterPro" id="IPR011701">
    <property type="entry name" value="MFS"/>
</dbReference>
<feature type="transmembrane region" description="Helical" evidence="6">
    <location>
        <begin position="393"/>
        <end position="414"/>
    </location>
</feature>
<evidence type="ECO:0000256" key="6">
    <source>
        <dbReference type="SAM" id="Phobius"/>
    </source>
</evidence>
<feature type="transmembrane region" description="Helical" evidence="6">
    <location>
        <begin position="368"/>
        <end position="387"/>
    </location>
</feature>
<evidence type="ECO:0000256" key="4">
    <source>
        <dbReference type="ARBA" id="ARBA00023136"/>
    </source>
</evidence>
<name>A0A6A6D5G8_ZASCE</name>
<feature type="transmembrane region" description="Helical" evidence="6">
    <location>
        <begin position="55"/>
        <end position="76"/>
    </location>
</feature>
<keyword evidence="2 6" id="KW-0812">Transmembrane</keyword>
<dbReference type="PROSITE" id="PS50850">
    <property type="entry name" value="MFS"/>
    <property type="match status" value="1"/>
</dbReference>
<dbReference type="PANTHER" id="PTHR23502">
    <property type="entry name" value="MAJOR FACILITATOR SUPERFAMILY"/>
    <property type="match status" value="1"/>
</dbReference>
<dbReference type="FunFam" id="1.20.1250.20:FF:000509">
    <property type="entry name" value="MFS general substrate transporter"/>
    <property type="match status" value="1"/>
</dbReference>
<evidence type="ECO:0000256" key="5">
    <source>
        <dbReference type="ARBA" id="ARBA00038347"/>
    </source>
</evidence>
<comment type="subcellular location">
    <subcellularLocation>
        <location evidence="1">Membrane</location>
        <topology evidence="1">Multi-pass membrane protein</topology>
    </subcellularLocation>
</comment>
<protein>
    <recommendedName>
        <fullName evidence="7">Major facilitator superfamily (MFS) profile domain-containing protein</fullName>
    </recommendedName>
</protein>
<dbReference type="Gene3D" id="1.20.1250.20">
    <property type="entry name" value="MFS general substrate transporter like domains"/>
    <property type="match status" value="1"/>
</dbReference>
<keyword evidence="9" id="KW-1185">Reference proteome</keyword>
<dbReference type="GO" id="GO:0016020">
    <property type="term" value="C:membrane"/>
    <property type="evidence" value="ECO:0007669"/>
    <property type="project" value="UniProtKB-SubCell"/>
</dbReference>
<evidence type="ECO:0000256" key="1">
    <source>
        <dbReference type="ARBA" id="ARBA00004141"/>
    </source>
</evidence>
<feature type="transmembrane region" description="Helical" evidence="6">
    <location>
        <begin position="458"/>
        <end position="480"/>
    </location>
</feature>
<feature type="transmembrane region" description="Helical" evidence="6">
    <location>
        <begin position="326"/>
        <end position="347"/>
    </location>
</feature>
<reference evidence="8" key="1">
    <citation type="journal article" date="2020" name="Stud. Mycol.">
        <title>101 Dothideomycetes genomes: a test case for predicting lifestyles and emergence of pathogens.</title>
        <authorList>
            <person name="Haridas S."/>
            <person name="Albert R."/>
            <person name="Binder M."/>
            <person name="Bloem J."/>
            <person name="Labutti K."/>
            <person name="Salamov A."/>
            <person name="Andreopoulos B."/>
            <person name="Baker S."/>
            <person name="Barry K."/>
            <person name="Bills G."/>
            <person name="Bluhm B."/>
            <person name="Cannon C."/>
            <person name="Castanera R."/>
            <person name="Culley D."/>
            <person name="Daum C."/>
            <person name="Ezra D."/>
            <person name="Gonzalez J."/>
            <person name="Henrissat B."/>
            <person name="Kuo A."/>
            <person name="Liang C."/>
            <person name="Lipzen A."/>
            <person name="Lutzoni F."/>
            <person name="Magnuson J."/>
            <person name="Mondo S."/>
            <person name="Nolan M."/>
            <person name="Ohm R."/>
            <person name="Pangilinan J."/>
            <person name="Park H.-J."/>
            <person name="Ramirez L."/>
            <person name="Alfaro M."/>
            <person name="Sun H."/>
            <person name="Tritt A."/>
            <person name="Yoshinaga Y."/>
            <person name="Zwiers L.-H."/>
            <person name="Turgeon B."/>
            <person name="Goodwin S."/>
            <person name="Spatafora J."/>
            <person name="Crous P."/>
            <person name="Grigoriev I."/>
        </authorList>
    </citation>
    <scope>NUCLEOTIDE SEQUENCE</scope>
    <source>
        <strain evidence="8">ATCC 36951</strain>
    </source>
</reference>
<sequence>MATTATVVDEAQPLLGNESLRYDGANGKNRQADIVDFDPEGDEENPMDWPTAYKWGIVALLAFMAFTVTFTCISLVPVANEIIKDIGGKENKSASVLLVTIWELGEAAGPLFIAPLSEVFGRYPVLNIANIGFVGVTLMASFSPSVGVLIAARFLTGLSVSSNVLNPAIVGDMFISEHRGAAMSCIMVCPLLGGAFGPAIAGAIADNLGWRPVLWICATIAGVCELLLLTCFRETFKVPILRRRAARLRKETGNENLKSNFEITNQNSTAQIWESIMRPVVIFASSGVLQAMSIFGSVSFTFFYVVSTTLPDICKEFYGLNPTETGFVFISSSVGSLISVVICNRLLDRIYIHLRDTHKGVGLPEYRLPLVIVGGFTIPLCAAFYGWVPALHLPLTACLAAVALMGATGMLGFLPVMSYVVDAFGLYSASAMTAIIVVRCLMGTFLPLVTQPLVERLGWGWAFTVLGAFTMCLAPIPALAMRYGAKWRQRSSYTKAE</sequence>
<feature type="domain" description="Major facilitator superfamily (MFS) profile" evidence="7">
    <location>
        <begin position="57"/>
        <end position="485"/>
    </location>
</feature>
<feature type="transmembrane region" description="Helical" evidence="6">
    <location>
        <begin position="213"/>
        <end position="232"/>
    </location>
</feature>
<evidence type="ECO:0000256" key="3">
    <source>
        <dbReference type="ARBA" id="ARBA00022989"/>
    </source>
</evidence>
<evidence type="ECO:0000259" key="7">
    <source>
        <dbReference type="PROSITE" id="PS50850"/>
    </source>
</evidence>
<feature type="transmembrane region" description="Helical" evidence="6">
    <location>
        <begin position="280"/>
        <end position="306"/>
    </location>
</feature>
<dbReference type="SUPFAM" id="SSF103473">
    <property type="entry name" value="MFS general substrate transporter"/>
    <property type="match status" value="1"/>
</dbReference>
<dbReference type="Pfam" id="PF07690">
    <property type="entry name" value="MFS_1"/>
    <property type="match status" value="1"/>
</dbReference>
<feature type="transmembrane region" description="Helical" evidence="6">
    <location>
        <begin position="181"/>
        <end position="201"/>
    </location>
</feature>
<dbReference type="GeneID" id="54568163"/>
<dbReference type="AlphaFoldDB" id="A0A6A6D5G8"/>
<dbReference type="PANTHER" id="PTHR23502:SF163">
    <property type="entry name" value="MAJOR FACILITATOR SUPERFAMILY (MFS) PROFILE DOMAIN-CONTAINING PROTEIN"/>
    <property type="match status" value="1"/>
</dbReference>
<evidence type="ECO:0000256" key="2">
    <source>
        <dbReference type="ARBA" id="ARBA00022692"/>
    </source>
</evidence>
<gene>
    <name evidence="8" type="ORF">M409DRAFT_61819</name>
</gene>
<dbReference type="EMBL" id="ML993579">
    <property type="protein sequence ID" value="KAF2173379.1"/>
    <property type="molecule type" value="Genomic_DNA"/>
</dbReference>
<keyword evidence="3 6" id="KW-1133">Transmembrane helix</keyword>
<comment type="similarity">
    <text evidence="5">Belongs to the major facilitator superfamily. CAR1 family.</text>
</comment>
<evidence type="ECO:0000313" key="8">
    <source>
        <dbReference type="EMBL" id="KAF2173379.1"/>
    </source>
</evidence>
<dbReference type="GO" id="GO:0022857">
    <property type="term" value="F:transmembrane transporter activity"/>
    <property type="evidence" value="ECO:0007669"/>
    <property type="project" value="InterPro"/>
</dbReference>
<dbReference type="RefSeq" id="XP_033674268.1">
    <property type="nucleotide sequence ID" value="XM_033814891.1"/>
</dbReference>
<feature type="transmembrane region" description="Helical" evidence="6">
    <location>
        <begin position="426"/>
        <end position="446"/>
    </location>
</feature>
<feature type="transmembrane region" description="Helical" evidence="6">
    <location>
        <begin position="128"/>
        <end position="152"/>
    </location>
</feature>
<evidence type="ECO:0000313" key="9">
    <source>
        <dbReference type="Proteomes" id="UP000799537"/>
    </source>
</evidence>
<keyword evidence="4 6" id="KW-0472">Membrane</keyword>